<evidence type="ECO:0000256" key="1">
    <source>
        <dbReference type="ARBA" id="ARBA00004236"/>
    </source>
</evidence>
<dbReference type="AlphaFoldDB" id="A0A512B8B5"/>
<organism evidence="6 7">
    <name type="scientific">Segetibacter aerophilus</name>
    <dbReference type="NCBI Taxonomy" id="670293"/>
    <lineage>
        <taxon>Bacteria</taxon>
        <taxon>Pseudomonadati</taxon>
        <taxon>Bacteroidota</taxon>
        <taxon>Chitinophagia</taxon>
        <taxon>Chitinophagales</taxon>
        <taxon>Chitinophagaceae</taxon>
        <taxon>Segetibacter</taxon>
    </lineage>
</organism>
<dbReference type="GO" id="GO:0005886">
    <property type="term" value="C:plasma membrane"/>
    <property type="evidence" value="ECO:0007669"/>
    <property type="project" value="UniProtKB-SubCell"/>
</dbReference>
<evidence type="ECO:0000313" key="7">
    <source>
        <dbReference type="Proteomes" id="UP000321513"/>
    </source>
</evidence>
<dbReference type="OrthoDB" id="5292493at2"/>
<feature type="compositionally biased region" description="Basic and acidic residues" evidence="5">
    <location>
        <begin position="42"/>
        <end position="61"/>
    </location>
</feature>
<dbReference type="Proteomes" id="UP000321513">
    <property type="component" value="Unassembled WGS sequence"/>
</dbReference>
<sequence>MKVPLIILLIIALLVLGLLAYQSTTNNRLDLRFWNNEKLDDKKDTKDKKDKKDNKDKKNDENVEASTSASYLIEEKYIMPEVLSEISDISYMHGSSFACVQDELGTIFIYNTADKKIERQIPFAGPGDYEGIAVVGTNAYVVNSSGTVYEVSGLEEAKPLVKEHKTYLNAKNDVEALCYDKVNNRLLLAYKGEEAGGSRKGIYSFDLKNKQLASTPVYSIDLNNSLFEDGAKKKKQSFKPSALAIHPTNGDLYITEGTDPKLLILDSQEKVRSLVQFSGRDFTQPEGITFNAAGELFISNEGKKGNGNILKVKLQS</sequence>
<dbReference type="RefSeq" id="WP_147202278.1">
    <property type="nucleotide sequence ID" value="NZ_BJYT01000002.1"/>
</dbReference>
<evidence type="ECO:0000313" key="6">
    <source>
        <dbReference type="EMBL" id="GEO08198.1"/>
    </source>
</evidence>
<dbReference type="EMBL" id="BJYT01000002">
    <property type="protein sequence ID" value="GEO08198.1"/>
    <property type="molecule type" value="Genomic_DNA"/>
</dbReference>
<keyword evidence="4" id="KW-0472">Membrane</keyword>
<proteinExistence type="inferred from homology"/>
<evidence type="ECO:0008006" key="8">
    <source>
        <dbReference type="Google" id="ProtNLM"/>
    </source>
</evidence>
<keyword evidence="3" id="KW-1003">Cell membrane</keyword>
<dbReference type="InterPro" id="IPR009722">
    <property type="entry name" value="YjiK/CarP"/>
</dbReference>
<dbReference type="Pfam" id="PF06977">
    <property type="entry name" value="SdiA-regulated"/>
    <property type="match status" value="1"/>
</dbReference>
<protein>
    <recommendedName>
        <fullName evidence="8">SMP-30/Gluconolactonase/LRE-like region domain-containing protein</fullName>
    </recommendedName>
</protein>
<evidence type="ECO:0000256" key="4">
    <source>
        <dbReference type="ARBA" id="ARBA00023136"/>
    </source>
</evidence>
<dbReference type="InterPro" id="IPR011042">
    <property type="entry name" value="6-blade_b-propeller_TolB-like"/>
</dbReference>
<comment type="subcellular location">
    <subcellularLocation>
        <location evidence="1">Cell membrane</location>
    </subcellularLocation>
</comment>
<comment type="similarity">
    <text evidence="2">Belongs to the YjiK family.</text>
</comment>
<keyword evidence="7" id="KW-1185">Reference proteome</keyword>
<feature type="region of interest" description="Disordered" evidence="5">
    <location>
        <begin position="42"/>
        <end position="62"/>
    </location>
</feature>
<evidence type="ECO:0000256" key="5">
    <source>
        <dbReference type="SAM" id="MobiDB-lite"/>
    </source>
</evidence>
<comment type="caution">
    <text evidence="6">The sequence shown here is derived from an EMBL/GenBank/DDBJ whole genome shotgun (WGS) entry which is preliminary data.</text>
</comment>
<evidence type="ECO:0000256" key="3">
    <source>
        <dbReference type="ARBA" id="ARBA00022475"/>
    </source>
</evidence>
<reference evidence="6 7" key="1">
    <citation type="submission" date="2019-07" db="EMBL/GenBank/DDBJ databases">
        <title>Whole genome shotgun sequence of Segetibacter aerophilus NBRC 106135.</title>
        <authorList>
            <person name="Hosoyama A."/>
            <person name="Uohara A."/>
            <person name="Ohji S."/>
            <person name="Ichikawa N."/>
        </authorList>
    </citation>
    <scope>NUCLEOTIDE SEQUENCE [LARGE SCALE GENOMIC DNA]</scope>
    <source>
        <strain evidence="6 7">NBRC 106135</strain>
    </source>
</reference>
<gene>
    <name evidence="6" type="ORF">SAE01_06940</name>
</gene>
<name>A0A512B8B5_9BACT</name>
<dbReference type="Gene3D" id="2.120.10.30">
    <property type="entry name" value="TolB, C-terminal domain"/>
    <property type="match status" value="1"/>
</dbReference>
<dbReference type="SUPFAM" id="SSF75011">
    <property type="entry name" value="3-carboxy-cis,cis-mucoante lactonizing enzyme"/>
    <property type="match status" value="1"/>
</dbReference>
<evidence type="ECO:0000256" key="2">
    <source>
        <dbReference type="ARBA" id="ARBA00009852"/>
    </source>
</evidence>
<accession>A0A512B8B5</accession>